<dbReference type="HOGENOM" id="CLU_3291919_0_0_5"/>
<proteinExistence type="predicted"/>
<gene>
    <name evidence="1" type="ordered locus">B488_04980</name>
</gene>
<dbReference type="Proteomes" id="UP000010799">
    <property type="component" value="Chromosome"/>
</dbReference>
<dbReference type="PATRIC" id="fig|1215343.11.peg.507"/>
<protein>
    <submittedName>
        <fullName evidence="1">Uncharacterized protein</fullName>
    </submittedName>
</protein>
<keyword evidence="2" id="KW-1185">Reference proteome</keyword>
<name>L0EUG4_LIBCB</name>
<evidence type="ECO:0000313" key="2">
    <source>
        <dbReference type="Proteomes" id="UP000010799"/>
    </source>
</evidence>
<accession>L0EUG4</accession>
<dbReference type="KEGG" id="lcc:B488_04980"/>
<sequence>MILWMKRVEESSCILCYRGVCINGDIGRVGNWLPDDSIHG</sequence>
<dbReference type="EMBL" id="CP003789">
    <property type="protein sequence ID" value="AGA64490.1"/>
    <property type="molecule type" value="Genomic_DNA"/>
</dbReference>
<organism evidence="1 2">
    <name type="scientific">Liberibacter crescens (strain BT-1)</name>
    <dbReference type="NCBI Taxonomy" id="1215343"/>
    <lineage>
        <taxon>Bacteria</taxon>
        <taxon>Pseudomonadati</taxon>
        <taxon>Pseudomonadota</taxon>
        <taxon>Alphaproteobacteria</taxon>
        <taxon>Hyphomicrobiales</taxon>
        <taxon>Rhizobiaceae</taxon>
        <taxon>Liberibacter</taxon>
    </lineage>
</organism>
<dbReference type="AlphaFoldDB" id="L0EUG4"/>
<dbReference type="STRING" id="1215343.B488_04980"/>
<evidence type="ECO:0000313" key="1">
    <source>
        <dbReference type="EMBL" id="AGA64490.1"/>
    </source>
</evidence>
<reference evidence="1 2" key="1">
    <citation type="journal article" date="2012" name="Stand. Genomic Sci.">
        <title>Complete genome sequence of Liberibacter crescens BT-1.</title>
        <authorList>
            <person name="Leonard M.T."/>
            <person name="Fagen J.R."/>
            <person name="Davis-Richardson A.G."/>
            <person name="Davis M.J."/>
            <person name="Triplett E.W."/>
        </authorList>
    </citation>
    <scope>NUCLEOTIDE SEQUENCE [LARGE SCALE GENOMIC DNA]</scope>
    <source>
        <strain evidence="1 2">BT-1</strain>
    </source>
</reference>